<proteinExistence type="predicted"/>
<dbReference type="SUPFAM" id="SSF56601">
    <property type="entry name" value="beta-lactamase/transpeptidase-like"/>
    <property type="match status" value="1"/>
</dbReference>
<protein>
    <submittedName>
        <fullName evidence="3">Serine hydrolase</fullName>
    </submittedName>
</protein>
<dbReference type="PANTHER" id="PTHR46825:SF9">
    <property type="entry name" value="BETA-LACTAMASE-RELATED DOMAIN-CONTAINING PROTEIN"/>
    <property type="match status" value="1"/>
</dbReference>
<evidence type="ECO:0000313" key="3">
    <source>
        <dbReference type="EMBL" id="NDJ16964.1"/>
    </source>
</evidence>
<dbReference type="InterPro" id="IPR050491">
    <property type="entry name" value="AmpC-like"/>
</dbReference>
<gene>
    <name evidence="3" type="ORF">GS601_06625</name>
</gene>
<comment type="caution">
    <text evidence="3">The sequence shown here is derived from an EMBL/GenBank/DDBJ whole genome shotgun (WGS) entry which is preliminary data.</text>
</comment>
<dbReference type="EMBL" id="WVIE01000006">
    <property type="protein sequence ID" value="NDJ16964.1"/>
    <property type="molecule type" value="Genomic_DNA"/>
</dbReference>
<organism evidence="3 4">
    <name type="scientific">Myxacorys almedinensis A</name>
    <dbReference type="NCBI Taxonomy" id="2690445"/>
    <lineage>
        <taxon>Bacteria</taxon>
        <taxon>Bacillati</taxon>
        <taxon>Cyanobacteriota</taxon>
        <taxon>Cyanophyceae</taxon>
        <taxon>Leptolyngbyales</taxon>
        <taxon>Leptolyngbyaceae</taxon>
        <taxon>Myxacorys</taxon>
        <taxon>Myxacorys almedinensis</taxon>
    </lineage>
</organism>
<dbReference type="Pfam" id="PF00144">
    <property type="entry name" value="Beta-lactamase"/>
    <property type="match status" value="1"/>
</dbReference>
<dbReference type="RefSeq" id="WP_162422487.1">
    <property type="nucleotide sequence ID" value="NZ_WVIE01000006.1"/>
</dbReference>
<dbReference type="InterPro" id="IPR001466">
    <property type="entry name" value="Beta-lactam-related"/>
</dbReference>
<accession>A0A8J7YYN0</accession>
<feature type="signal peptide" evidence="1">
    <location>
        <begin position="1"/>
        <end position="22"/>
    </location>
</feature>
<evidence type="ECO:0000256" key="1">
    <source>
        <dbReference type="SAM" id="SignalP"/>
    </source>
</evidence>
<keyword evidence="1" id="KW-0732">Signal</keyword>
<dbReference type="Pfam" id="PF17660">
    <property type="entry name" value="BTRD1"/>
    <property type="match status" value="5"/>
</dbReference>
<dbReference type="GO" id="GO:0016787">
    <property type="term" value="F:hydrolase activity"/>
    <property type="evidence" value="ECO:0007669"/>
    <property type="project" value="UniProtKB-KW"/>
</dbReference>
<sequence length="631" mass="70848">MKWNAIATSVALGLTLPFVSLAPSLANTIDDPDNVGWASIRGATSSAFSTDFNQKKADGYRVIDLEVDSINGQPRYSAVWQYNTDKRGWISLRDLSDEEFSQRWKEHQAKGYRLIDQEAYTINGKRYYAGVWMENKEKLGWVSYRNVDSAEFATRFKTYSDQGYRMTAVDAYPSGNQTQYAAIWVKNTDSVPWMAYRDLSESGYKEKFESLSQQGYRVSNLEVYQQNGQQRFAAIWVKNTNGRGWAARRDMDATWFGNWWKTYGDEGYRLVDFEAYPTSKGTRYAGVWRQNGDRLAWSAKSDVDKAIAAYKDQNNLPGISVAIAQNGKILYSRGFGFADVDKQQVAHAETIYRLASVSKPVTASLTMRLVDRDRLSLDQLTRSYLSDLPAPHTYRVQHLLNHQSGICHYEQCGSAWANQDYATAAAAMQKFINQPLLFKPGEKYDYSTHAYTVLGAVLEDVTKTSFASLVRKEITQGLGLPTLRPEDRTQPDSDRTTLYKLSNGKNVVSSPDKISWKEGGGGLESTSVDLTRLGIKLLNGSVMSPRSRDLMWTKSKFNNGSTSNYGLGWNIGTDQGRKIVAHDGSQNGARSYWRLYPEDGITIVVLTNRSEHNPAVLGQTLGSLALKASKP</sequence>
<name>A0A8J7YYN0_9CYAN</name>
<dbReference type="InterPro" id="IPR012338">
    <property type="entry name" value="Beta-lactam/transpept-like"/>
</dbReference>
<feature type="domain" description="Beta-lactamase-related" evidence="2">
    <location>
        <begin position="303"/>
        <end position="614"/>
    </location>
</feature>
<feature type="chain" id="PRO_5035175055" evidence="1">
    <location>
        <begin position="23"/>
        <end position="631"/>
    </location>
</feature>
<reference evidence="3" key="1">
    <citation type="submission" date="2019-12" db="EMBL/GenBank/DDBJ databases">
        <title>High-Quality draft genome sequences of three cyanobacteria isolated from the limestone walls of the Old Cathedral of Coimbra.</title>
        <authorList>
            <person name="Tiago I."/>
            <person name="Soares F."/>
            <person name="Portugal A."/>
        </authorList>
    </citation>
    <scope>NUCLEOTIDE SEQUENCE</scope>
    <source>
        <strain evidence="3">A</strain>
    </source>
</reference>
<dbReference type="PANTHER" id="PTHR46825">
    <property type="entry name" value="D-ALANYL-D-ALANINE-CARBOXYPEPTIDASE/ENDOPEPTIDASE AMPH"/>
    <property type="match status" value="1"/>
</dbReference>
<dbReference type="Gene3D" id="3.40.710.10">
    <property type="entry name" value="DD-peptidase/beta-lactamase superfamily"/>
    <property type="match status" value="1"/>
</dbReference>
<keyword evidence="4" id="KW-1185">Reference proteome</keyword>
<dbReference type="InterPro" id="IPR049511">
    <property type="entry name" value="PGH-like_rpt"/>
</dbReference>
<dbReference type="Proteomes" id="UP000646053">
    <property type="component" value="Unassembled WGS sequence"/>
</dbReference>
<dbReference type="AlphaFoldDB" id="A0A8J7YYN0"/>
<evidence type="ECO:0000259" key="2">
    <source>
        <dbReference type="Pfam" id="PF00144"/>
    </source>
</evidence>
<keyword evidence="3" id="KW-0378">Hydrolase</keyword>
<evidence type="ECO:0000313" key="4">
    <source>
        <dbReference type="Proteomes" id="UP000646053"/>
    </source>
</evidence>